<name>A0A7Y9IBW0_9ACTN</name>
<proteinExistence type="predicted"/>
<gene>
    <name evidence="1" type="ORF">BKA15_005395</name>
</gene>
<dbReference type="Pfam" id="PF11199">
    <property type="entry name" value="DUF2891"/>
    <property type="match status" value="1"/>
</dbReference>
<dbReference type="AlphaFoldDB" id="A0A7Y9IBW0"/>
<evidence type="ECO:0000313" key="2">
    <source>
        <dbReference type="Proteomes" id="UP000569914"/>
    </source>
</evidence>
<accession>A0A7Y9IBW0</accession>
<organism evidence="1 2">
    <name type="scientific">Microlunatus parietis</name>
    <dbReference type="NCBI Taxonomy" id="682979"/>
    <lineage>
        <taxon>Bacteria</taxon>
        <taxon>Bacillati</taxon>
        <taxon>Actinomycetota</taxon>
        <taxon>Actinomycetes</taxon>
        <taxon>Propionibacteriales</taxon>
        <taxon>Propionibacteriaceae</taxon>
        <taxon>Microlunatus</taxon>
    </lineage>
</organism>
<protein>
    <recommendedName>
        <fullName evidence="3">DUF2891 domain-containing protein</fullName>
    </recommendedName>
</protein>
<dbReference type="EMBL" id="JACCBU010000001">
    <property type="protein sequence ID" value="NYE74066.1"/>
    <property type="molecule type" value="Genomic_DNA"/>
</dbReference>
<sequence length="342" mass="38086">MVDQQRIRSWVRVAARSLGTEYPYASHHVSRDAYDNDVTPRTLHPAFHGSFDWHSSVHLQWSLVRLLTIHRAALNAEQLTGPICDLLDARLTPAKIATEVAYLHDHPGFERPYGWAWAAMLGAETWRCLDQFADPWVEATSELVACVADLIIDFLPRLPHPVRHGLHGNTAFALSLMHHAFSVIGRSDVVELINDYARKAYGGDTAAPLAYEPSGIDFLSPALSEAELMLRVLEAEFPAWLDRFLPGLARKPQPDPDLDRLLRPMPVEDTADGQLAHLTGLALSKSWQLSRLAASLPIEDPRHSRLVAAAIQLREPALPLVTEAHFASTHWLLSFAILATDL</sequence>
<dbReference type="RefSeq" id="WP_179756101.1">
    <property type="nucleotide sequence ID" value="NZ_JACCBU010000001.1"/>
</dbReference>
<dbReference type="Proteomes" id="UP000569914">
    <property type="component" value="Unassembled WGS sequence"/>
</dbReference>
<evidence type="ECO:0000313" key="1">
    <source>
        <dbReference type="EMBL" id="NYE74066.1"/>
    </source>
</evidence>
<evidence type="ECO:0008006" key="3">
    <source>
        <dbReference type="Google" id="ProtNLM"/>
    </source>
</evidence>
<comment type="caution">
    <text evidence="1">The sequence shown here is derived from an EMBL/GenBank/DDBJ whole genome shotgun (WGS) entry which is preliminary data.</text>
</comment>
<dbReference type="InterPro" id="IPR021365">
    <property type="entry name" value="DUF2891"/>
</dbReference>
<reference evidence="1 2" key="1">
    <citation type="submission" date="2020-07" db="EMBL/GenBank/DDBJ databases">
        <title>Sequencing the genomes of 1000 actinobacteria strains.</title>
        <authorList>
            <person name="Klenk H.-P."/>
        </authorList>
    </citation>
    <scope>NUCLEOTIDE SEQUENCE [LARGE SCALE GENOMIC DNA]</scope>
    <source>
        <strain evidence="1 2">DSM 22083</strain>
    </source>
</reference>
<keyword evidence="2" id="KW-1185">Reference proteome</keyword>